<dbReference type="Proteomes" id="UP000181909">
    <property type="component" value="Unassembled WGS sequence"/>
</dbReference>
<dbReference type="Gene3D" id="3.40.30.10">
    <property type="entry name" value="Glutaredoxin"/>
    <property type="match status" value="1"/>
</dbReference>
<dbReference type="RefSeq" id="WP_072485422.1">
    <property type="nucleotide sequence ID" value="NZ_CP108277.1"/>
</dbReference>
<dbReference type="AlphaFoldDB" id="A0A1K2A2G3"/>
<dbReference type="InterPro" id="IPR053977">
    <property type="entry name" value="Rv2466c-like"/>
</dbReference>
<evidence type="ECO:0008006" key="3">
    <source>
        <dbReference type="Google" id="ProtNLM"/>
    </source>
</evidence>
<dbReference type="OrthoDB" id="4125991at2"/>
<name>A0A1K2A2G3_STRAR</name>
<dbReference type="InterPro" id="IPR036249">
    <property type="entry name" value="Thioredoxin-like_sf"/>
</dbReference>
<dbReference type="SUPFAM" id="SSF52833">
    <property type="entry name" value="Thioredoxin-like"/>
    <property type="match status" value="1"/>
</dbReference>
<dbReference type="EMBL" id="FPJO01000006">
    <property type="protein sequence ID" value="SFX80052.1"/>
    <property type="molecule type" value="Genomic_DNA"/>
</dbReference>
<dbReference type="Pfam" id="PF22234">
    <property type="entry name" value="Rv2466c-like"/>
    <property type="match status" value="1"/>
</dbReference>
<proteinExistence type="predicted"/>
<sequence length="206" mass="22399">MTDRPTTTTTAARGWSIDVWLDPACPLTRHTVRWVARIAEEVPLRVCRHVMSLSVLNEHRDDDPEGDPHGYLWIPARVAAAVQTEHGHAALGAFYDALWTEPGGTEREWIGDIGEALHRSGLPTGLAEAGTTTDYDDALRASHHAGVDRLDAGIGTPVLVVTTPDGDERSFFGPVLDAVPARADALRLWEAIRLMAGVPAFREVKA</sequence>
<accession>A0A1K2A2G3</accession>
<reference evidence="1 2" key="1">
    <citation type="submission" date="2016-11" db="EMBL/GenBank/DDBJ databases">
        <authorList>
            <person name="Jaros S."/>
            <person name="Januszkiewicz K."/>
            <person name="Wedrychowicz H."/>
        </authorList>
    </citation>
    <scope>NUCLEOTIDE SEQUENCE [LARGE SCALE GENOMIC DNA]</scope>
    <source>
        <strain evidence="1 2">OK807</strain>
    </source>
</reference>
<dbReference type="STRING" id="1893.SAMN02787144_1006213"/>
<gene>
    <name evidence="1" type="ORF">SAMN02787144_1006213</name>
</gene>
<protein>
    <recommendedName>
        <fullName evidence="3">Disulfide bond formation protein DsbA</fullName>
    </recommendedName>
</protein>
<evidence type="ECO:0000313" key="1">
    <source>
        <dbReference type="EMBL" id="SFX80052.1"/>
    </source>
</evidence>
<evidence type="ECO:0000313" key="2">
    <source>
        <dbReference type="Proteomes" id="UP000181909"/>
    </source>
</evidence>
<organism evidence="1 2">
    <name type="scientific">Streptomyces atratus</name>
    <dbReference type="NCBI Taxonomy" id="1893"/>
    <lineage>
        <taxon>Bacteria</taxon>
        <taxon>Bacillati</taxon>
        <taxon>Actinomycetota</taxon>
        <taxon>Actinomycetes</taxon>
        <taxon>Kitasatosporales</taxon>
        <taxon>Streptomycetaceae</taxon>
        <taxon>Streptomyces</taxon>
    </lineage>
</organism>